<dbReference type="EMBL" id="CP182909">
    <property type="protein sequence ID" value="XPM64821.1"/>
    <property type="molecule type" value="Genomic_DNA"/>
</dbReference>
<evidence type="ECO:0000313" key="2">
    <source>
        <dbReference type="Proteomes" id="UP000095472"/>
    </source>
</evidence>
<evidence type="ECO:0000313" key="1">
    <source>
        <dbReference type="EMBL" id="XPM64821.1"/>
    </source>
</evidence>
<sequence>MSSNSPNKLRSIVSISIFVVLALTVSYLSLNLILALIHQWT</sequence>
<protein>
    <submittedName>
        <fullName evidence="1">Uncharacterized protein</fullName>
    </submittedName>
</protein>
<reference evidence="1 2" key="1">
    <citation type="journal article" date="2016" name="Genome Announc.">
        <title>Draft Genome Sequence of the Thermotolerant Cyanobacterium Desertifilum sp. IPPAS B-1220.</title>
        <authorList>
            <person name="Mironov K.S."/>
            <person name="Sinetova M.A."/>
            <person name="Bolatkhan K."/>
            <person name="Zayadan B.K."/>
            <person name="Ustinova V.V."/>
            <person name="Kupriyanova E.V."/>
            <person name="Skrypnik A.N."/>
            <person name="Gogoleva N.E."/>
            <person name="Gogolev Y.V."/>
            <person name="Los D.A."/>
        </authorList>
    </citation>
    <scope>NUCLEOTIDE SEQUENCE [LARGE SCALE GENOMIC DNA]</scope>
    <source>
        <strain evidence="1 2">IPPAS B-1220</strain>
    </source>
</reference>
<gene>
    <name evidence="1" type="ORF">BH720_002390</name>
</gene>
<keyword evidence="2" id="KW-1185">Reference proteome</keyword>
<proteinExistence type="predicted"/>
<name>A0ACD5GW43_9CYAN</name>
<dbReference type="Proteomes" id="UP000095472">
    <property type="component" value="Chromosome"/>
</dbReference>
<organism evidence="1 2">
    <name type="scientific">Desertifilum tharense IPPAS B-1220</name>
    <dbReference type="NCBI Taxonomy" id="1781255"/>
    <lineage>
        <taxon>Bacteria</taxon>
        <taxon>Bacillati</taxon>
        <taxon>Cyanobacteriota</taxon>
        <taxon>Cyanophyceae</taxon>
        <taxon>Desertifilales</taxon>
        <taxon>Desertifilaceae</taxon>
        <taxon>Desertifilum</taxon>
    </lineage>
</organism>
<accession>A0ACD5GW43</accession>